<name>A0A1Y6BTK4_9BACT</name>
<dbReference type="RefSeq" id="WP_132318726.1">
    <property type="nucleotide sequence ID" value="NZ_FWZT01000008.1"/>
</dbReference>
<dbReference type="InterPro" id="IPR029058">
    <property type="entry name" value="AB_hydrolase_fold"/>
</dbReference>
<proteinExistence type="predicted"/>
<evidence type="ECO:0000313" key="2">
    <source>
        <dbReference type="EMBL" id="SMF27386.1"/>
    </source>
</evidence>
<evidence type="ECO:0000313" key="3">
    <source>
        <dbReference type="Proteomes" id="UP000192907"/>
    </source>
</evidence>
<dbReference type="Gene3D" id="3.40.50.1820">
    <property type="entry name" value="alpha/beta hydrolase"/>
    <property type="match status" value="1"/>
</dbReference>
<keyword evidence="3" id="KW-1185">Reference proteome</keyword>
<feature type="domain" description="Serine aminopeptidase S33" evidence="1">
    <location>
        <begin position="60"/>
        <end position="312"/>
    </location>
</feature>
<protein>
    <submittedName>
        <fullName evidence="2">Lysophospholipase</fullName>
    </submittedName>
</protein>
<dbReference type="SUPFAM" id="SSF53474">
    <property type="entry name" value="alpha/beta-Hydrolases"/>
    <property type="match status" value="1"/>
</dbReference>
<organism evidence="2 3">
    <name type="scientific">Pseudobacteriovorax antillogorgiicola</name>
    <dbReference type="NCBI Taxonomy" id="1513793"/>
    <lineage>
        <taxon>Bacteria</taxon>
        <taxon>Pseudomonadati</taxon>
        <taxon>Bdellovibrionota</taxon>
        <taxon>Oligoflexia</taxon>
        <taxon>Oligoflexales</taxon>
        <taxon>Pseudobacteriovoracaceae</taxon>
        <taxon>Pseudobacteriovorax</taxon>
    </lineage>
</organism>
<sequence>MNRLFILTILLHPFIALSLPEESLPDRYNDLINFFEKGSLGFLETPDKVKLAYRHFPKDNPSTTLVIFPGRTESQYKYMEFIYDLQNQPYEIFIFDWRGQGLSDRLLEDPLKGHITDFSTYRQDAELFLDKVVIPEKKGRQLVALAHSMGGNAFALLASKRPNTFDKIILSSPMLDLPTPGPQGFAWLYLLVREAMGDGTEYIPGHHPGTKIFSKNNVSNSSIRFDLMQRLTKEKPELLVKGATVSWARASIDAVWSMRKQAAAIKAPVLLLQAGDDVIVRTEGQNYVCAQVTSCRKEFFPKGKHELLQEVDEIRDRAIAAIVNFIGDP</sequence>
<dbReference type="InterPro" id="IPR051044">
    <property type="entry name" value="MAG_DAG_Lipase"/>
</dbReference>
<dbReference type="OrthoDB" id="9788260at2"/>
<dbReference type="AlphaFoldDB" id="A0A1Y6BTK4"/>
<accession>A0A1Y6BTK4</accession>
<dbReference type="Pfam" id="PF12146">
    <property type="entry name" value="Hydrolase_4"/>
    <property type="match status" value="1"/>
</dbReference>
<evidence type="ECO:0000259" key="1">
    <source>
        <dbReference type="Pfam" id="PF12146"/>
    </source>
</evidence>
<reference evidence="3" key="1">
    <citation type="submission" date="2017-04" db="EMBL/GenBank/DDBJ databases">
        <authorList>
            <person name="Varghese N."/>
            <person name="Submissions S."/>
        </authorList>
    </citation>
    <scope>NUCLEOTIDE SEQUENCE [LARGE SCALE GENOMIC DNA]</scope>
    <source>
        <strain evidence="3">RKEM611</strain>
    </source>
</reference>
<gene>
    <name evidence="2" type="ORF">SAMN06296036_108219</name>
</gene>
<dbReference type="STRING" id="1513793.SAMN06296036_108219"/>
<dbReference type="EMBL" id="FWZT01000008">
    <property type="protein sequence ID" value="SMF27386.1"/>
    <property type="molecule type" value="Genomic_DNA"/>
</dbReference>
<dbReference type="PANTHER" id="PTHR11614">
    <property type="entry name" value="PHOSPHOLIPASE-RELATED"/>
    <property type="match status" value="1"/>
</dbReference>
<dbReference type="InterPro" id="IPR022742">
    <property type="entry name" value="Hydrolase_4"/>
</dbReference>
<dbReference type="Proteomes" id="UP000192907">
    <property type="component" value="Unassembled WGS sequence"/>
</dbReference>